<dbReference type="Proteomes" id="UP000036771">
    <property type="component" value="Unassembled WGS sequence"/>
</dbReference>
<feature type="transmembrane region" description="Helical" evidence="2">
    <location>
        <begin position="111"/>
        <end position="129"/>
    </location>
</feature>
<dbReference type="PANTHER" id="PTHR34475:SF1">
    <property type="entry name" value="CYTOSKELETON PROTEIN RODZ"/>
    <property type="match status" value="1"/>
</dbReference>
<keyword evidence="2" id="KW-1133">Transmembrane helix</keyword>
<feature type="compositionally biased region" description="Polar residues" evidence="1">
    <location>
        <begin position="184"/>
        <end position="201"/>
    </location>
</feature>
<accession>A0A0K8MEC0</accession>
<keyword evidence="2" id="KW-0812">Transmembrane</keyword>
<dbReference type="Pfam" id="PF13413">
    <property type="entry name" value="HTH_25"/>
    <property type="match status" value="1"/>
</dbReference>
<evidence type="ECO:0000256" key="2">
    <source>
        <dbReference type="SAM" id="Phobius"/>
    </source>
</evidence>
<evidence type="ECO:0000259" key="3">
    <source>
        <dbReference type="Pfam" id="PF13464"/>
    </source>
</evidence>
<sequence length="299" mass="32905">MKQEQIQVDYSPSITSYLTECRNEKGYSIQDVATHLRISSHYIEAIENNDGPRLPERVYVLGFVRSYAKFLGIDPEYCVRRFKEEILQEEAAAPLFFPTPLSSETAPSKKILLLSSVGLMVIFAIGYGIKQWSSTSQPIDHAIAEVSKPVMSNIQSATLNSSPQDSTAKEGNPETQEEDEDSNQENLEQTAAESTSTQELPQPSPTILAENRELNLAFSQPSWIEIKDPLGNIIIEKTFQAGENYTLSKSQGHTMRTGNAGGINVKIGAKPAQPLGKTGEVLSNLSLDAEALSAYLKQH</sequence>
<dbReference type="InterPro" id="IPR050400">
    <property type="entry name" value="Bact_Cytoskel_RodZ"/>
</dbReference>
<evidence type="ECO:0000256" key="1">
    <source>
        <dbReference type="SAM" id="MobiDB-lite"/>
    </source>
</evidence>
<evidence type="ECO:0000313" key="4">
    <source>
        <dbReference type="EMBL" id="GAO98885.1"/>
    </source>
</evidence>
<feature type="domain" description="Cytoskeleton protein RodZ-like C-terminal" evidence="3">
    <location>
        <begin position="216"/>
        <end position="281"/>
    </location>
</feature>
<dbReference type="CDD" id="cd00093">
    <property type="entry name" value="HTH_XRE"/>
    <property type="match status" value="1"/>
</dbReference>
<dbReference type="STRING" id="1629334.Cva_01555"/>
<dbReference type="InterPro" id="IPR010982">
    <property type="entry name" value="Lambda_DNA-bd_dom_sf"/>
</dbReference>
<protein>
    <submittedName>
        <fullName evidence="4">Cytoskeletal protein RodZ</fullName>
    </submittedName>
</protein>
<dbReference type="AlphaFoldDB" id="A0A0K8MEC0"/>
<organism evidence="4 5">
    <name type="scientific">Caedimonas varicaedens</name>
    <dbReference type="NCBI Taxonomy" id="1629334"/>
    <lineage>
        <taxon>Bacteria</taxon>
        <taxon>Pseudomonadati</taxon>
        <taxon>Pseudomonadota</taxon>
        <taxon>Alphaproteobacteria</taxon>
        <taxon>Holosporales</taxon>
        <taxon>Caedimonadaceae</taxon>
        <taxon>Caedimonas</taxon>
    </lineage>
</organism>
<dbReference type="SUPFAM" id="SSF47413">
    <property type="entry name" value="lambda repressor-like DNA-binding domains"/>
    <property type="match status" value="1"/>
</dbReference>
<name>A0A0K8MEC0_9PROT</name>
<dbReference type="PANTHER" id="PTHR34475">
    <property type="match status" value="1"/>
</dbReference>
<reference evidence="4 5" key="1">
    <citation type="submission" date="2015-03" db="EMBL/GenBank/DDBJ databases">
        <title>Caedibacter varicaedens, whole genome shotgun sequence.</title>
        <authorList>
            <person name="Suzuki H."/>
            <person name="Dapper A.L."/>
            <person name="Gibson A.K."/>
            <person name="Jackson C."/>
            <person name="Lee H."/>
            <person name="Pejaver V.R."/>
            <person name="Doak T."/>
            <person name="Lynch M."/>
        </authorList>
    </citation>
    <scope>NUCLEOTIDE SEQUENCE [LARGE SCALE GENOMIC DNA]</scope>
</reference>
<comment type="caution">
    <text evidence="4">The sequence shown here is derived from an EMBL/GenBank/DDBJ whole genome shotgun (WGS) entry which is preliminary data.</text>
</comment>
<keyword evidence="5" id="KW-1185">Reference proteome</keyword>
<proteinExistence type="predicted"/>
<gene>
    <name evidence="4" type="ORF">Cva_01555</name>
</gene>
<evidence type="ECO:0000313" key="5">
    <source>
        <dbReference type="Proteomes" id="UP000036771"/>
    </source>
</evidence>
<dbReference type="GO" id="GO:0003677">
    <property type="term" value="F:DNA binding"/>
    <property type="evidence" value="ECO:0007669"/>
    <property type="project" value="InterPro"/>
</dbReference>
<feature type="compositionally biased region" description="Polar residues" evidence="1">
    <location>
        <begin position="157"/>
        <end position="166"/>
    </location>
</feature>
<feature type="region of interest" description="Disordered" evidence="1">
    <location>
        <begin position="157"/>
        <end position="204"/>
    </location>
</feature>
<dbReference type="Pfam" id="PF13464">
    <property type="entry name" value="RodZ_C"/>
    <property type="match status" value="1"/>
</dbReference>
<dbReference type="EMBL" id="BBVC01000099">
    <property type="protein sequence ID" value="GAO98885.1"/>
    <property type="molecule type" value="Genomic_DNA"/>
</dbReference>
<dbReference type="Gene3D" id="1.10.260.40">
    <property type="entry name" value="lambda repressor-like DNA-binding domains"/>
    <property type="match status" value="1"/>
</dbReference>
<dbReference type="InterPro" id="IPR025194">
    <property type="entry name" value="RodZ-like_C"/>
</dbReference>
<dbReference type="InterPro" id="IPR001387">
    <property type="entry name" value="Cro/C1-type_HTH"/>
</dbReference>
<keyword evidence="2" id="KW-0472">Membrane</keyword>